<dbReference type="GO" id="GO:0016787">
    <property type="term" value="F:hydrolase activity"/>
    <property type="evidence" value="ECO:0007669"/>
    <property type="project" value="UniProtKB-KW"/>
</dbReference>
<proteinExistence type="predicted"/>
<dbReference type="InterPro" id="IPR000868">
    <property type="entry name" value="Isochorismatase-like_dom"/>
</dbReference>
<keyword evidence="1" id="KW-0378">Hydrolase</keyword>
<keyword evidence="4" id="KW-1185">Reference proteome</keyword>
<sequence length="246" mass="27000">MAPLLTVPAKPEAIAINPRETAVIVVDMQNAYASKGGYLDILGVDLSGIPAVVESIQTVIATSRQAGMQLVFLQNGWSASLHEAGSPASPHWHKSNAMRLMREHADLEGKLTIKGTWDYDFIDAIRPQPQDYVVQKPRYSGFFGTNLDMFLRGNGIRNLVFAGVATNVCVESTLRDAFFLEYFALMLADATLHIGSPSIQEATLFNVEKFFGWVTTTQDYLSALKSVAVERPQPLQPNVVKCSTAH</sequence>
<feature type="domain" description="Isochorismatase-like" evidence="2">
    <location>
        <begin position="21"/>
        <end position="219"/>
    </location>
</feature>
<dbReference type="Proteomes" id="UP000239576">
    <property type="component" value="Unassembled WGS sequence"/>
</dbReference>
<protein>
    <submittedName>
        <fullName evidence="3">Pyrimidine utilization protein B</fullName>
    </submittedName>
</protein>
<dbReference type="EMBL" id="PVWK01000056">
    <property type="protein sequence ID" value="PSB30037.1"/>
    <property type="molecule type" value="Genomic_DNA"/>
</dbReference>
<gene>
    <name evidence="3" type="ORF">C7B82_09700</name>
</gene>
<evidence type="ECO:0000259" key="2">
    <source>
        <dbReference type="Pfam" id="PF00857"/>
    </source>
</evidence>
<accession>A0A2T1EBC2</accession>
<evidence type="ECO:0000313" key="3">
    <source>
        <dbReference type="EMBL" id="PSB30037.1"/>
    </source>
</evidence>
<dbReference type="RefSeq" id="WP_106256102.1">
    <property type="nucleotide sequence ID" value="NZ_CAWNSW010000006.1"/>
</dbReference>
<name>A0A2T1EBC2_9CYAN</name>
<dbReference type="Gene3D" id="3.40.50.850">
    <property type="entry name" value="Isochorismatase-like"/>
    <property type="match status" value="1"/>
</dbReference>
<dbReference type="InterPro" id="IPR036380">
    <property type="entry name" value="Isochorismatase-like_sf"/>
</dbReference>
<reference evidence="3 4" key="2">
    <citation type="submission" date="2018-03" db="EMBL/GenBank/DDBJ databases">
        <title>The ancient ancestry and fast evolution of plastids.</title>
        <authorList>
            <person name="Moore K.R."/>
            <person name="Magnabosco C."/>
            <person name="Momper L."/>
            <person name="Gold D.A."/>
            <person name="Bosak T."/>
            <person name="Fournier G.P."/>
        </authorList>
    </citation>
    <scope>NUCLEOTIDE SEQUENCE [LARGE SCALE GENOMIC DNA]</scope>
    <source>
        <strain evidence="3 4">ULC18</strain>
    </source>
</reference>
<dbReference type="PANTHER" id="PTHR43540:SF6">
    <property type="entry name" value="ISOCHORISMATASE-LIKE DOMAIN-CONTAINING PROTEIN"/>
    <property type="match status" value="1"/>
</dbReference>
<organism evidence="3 4">
    <name type="scientific">Stenomitos frigidus ULC18</name>
    <dbReference type="NCBI Taxonomy" id="2107698"/>
    <lineage>
        <taxon>Bacteria</taxon>
        <taxon>Bacillati</taxon>
        <taxon>Cyanobacteriota</taxon>
        <taxon>Cyanophyceae</taxon>
        <taxon>Leptolyngbyales</taxon>
        <taxon>Leptolyngbyaceae</taxon>
        <taxon>Stenomitos</taxon>
    </lineage>
</organism>
<dbReference type="CDD" id="cd00431">
    <property type="entry name" value="cysteine_hydrolases"/>
    <property type="match status" value="1"/>
</dbReference>
<dbReference type="Pfam" id="PF00857">
    <property type="entry name" value="Isochorismatase"/>
    <property type="match status" value="1"/>
</dbReference>
<dbReference type="OrthoDB" id="257098at2"/>
<dbReference type="AlphaFoldDB" id="A0A2T1EBC2"/>
<dbReference type="SUPFAM" id="SSF52499">
    <property type="entry name" value="Isochorismatase-like hydrolases"/>
    <property type="match status" value="1"/>
</dbReference>
<comment type="caution">
    <text evidence="3">The sequence shown here is derived from an EMBL/GenBank/DDBJ whole genome shotgun (WGS) entry which is preliminary data.</text>
</comment>
<evidence type="ECO:0000313" key="4">
    <source>
        <dbReference type="Proteomes" id="UP000239576"/>
    </source>
</evidence>
<evidence type="ECO:0000256" key="1">
    <source>
        <dbReference type="ARBA" id="ARBA00022801"/>
    </source>
</evidence>
<dbReference type="PANTHER" id="PTHR43540">
    <property type="entry name" value="PEROXYUREIDOACRYLATE/UREIDOACRYLATE AMIDOHYDROLASE-RELATED"/>
    <property type="match status" value="1"/>
</dbReference>
<dbReference type="InterPro" id="IPR050272">
    <property type="entry name" value="Isochorismatase-like_hydrls"/>
</dbReference>
<reference evidence="4" key="1">
    <citation type="submission" date="2018-02" db="EMBL/GenBank/DDBJ databases">
        <authorList>
            <person name="Moore K."/>
            <person name="Momper L."/>
        </authorList>
    </citation>
    <scope>NUCLEOTIDE SEQUENCE [LARGE SCALE GENOMIC DNA]</scope>
    <source>
        <strain evidence="4">ULC18</strain>
    </source>
</reference>